<evidence type="ECO:0000313" key="2">
    <source>
        <dbReference type="EMBL" id="SEK67376.1"/>
    </source>
</evidence>
<feature type="transmembrane region" description="Helical" evidence="1">
    <location>
        <begin position="111"/>
        <end position="129"/>
    </location>
</feature>
<dbReference type="EMBL" id="FOBI01000002">
    <property type="protein sequence ID" value="SEK67376.1"/>
    <property type="molecule type" value="Genomic_DNA"/>
</dbReference>
<accession>A0A1H7IYC8</accession>
<keyword evidence="1" id="KW-1133">Transmembrane helix</keyword>
<dbReference type="STRING" id="641665.GCA_002104455_01847"/>
<protein>
    <submittedName>
        <fullName evidence="2">Uncharacterized protein</fullName>
    </submittedName>
</protein>
<dbReference type="RefSeq" id="WP_085283801.1">
    <property type="nucleotide sequence ID" value="NZ_FOBI01000002.1"/>
</dbReference>
<dbReference type="AlphaFoldDB" id="A0A1H7IYC8"/>
<keyword evidence="3" id="KW-1185">Reference proteome</keyword>
<keyword evidence="1" id="KW-0472">Membrane</keyword>
<keyword evidence="1" id="KW-0812">Transmembrane</keyword>
<name>A0A1H7IYC8_9GAMM</name>
<gene>
    <name evidence="2" type="ORF">SAMN05216262_10286</name>
</gene>
<organism evidence="2 3">
    <name type="scientific">Colwellia chukchiensis</name>
    <dbReference type="NCBI Taxonomy" id="641665"/>
    <lineage>
        <taxon>Bacteria</taxon>
        <taxon>Pseudomonadati</taxon>
        <taxon>Pseudomonadota</taxon>
        <taxon>Gammaproteobacteria</taxon>
        <taxon>Alteromonadales</taxon>
        <taxon>Colwelliaceae</taxon>
        <taxon>Colwellia</taxon>
    </lineage>
</organism>
<evidence type="ECO:0000313" key="3">
    <source>
        <dbReference type="Proteomes" id="UP000199297"/>
    </source>
</evidence>
<proteinExistence type="predicted"/>
<dbReference type="Proteomes" id="UP000199297">
    <property type="component" value="Unassembled WGS sequence"/>
</dbReference>
<reference evidence="3" key="1">
    <citation type="submission" date="2016-10" db="EMBL/GenBank/DDBJ databases">
        <authorList>
            <person name="Varghese N."/>
            <person name="Submissions S."/>
        </authorList>
    </citation>
    <scope>NUCLEOTIDE SEQUENCE [LARGE SCALE GENOMIC DNA]</scope>
    <source>
        <strain evidence="3">CGMCC 1.9127</strain>
    </source>
</reference>
<evidence type="ECO:0000256" key="1">
    <source>
        <dbReference type="SAM" id="Phobius"/>
    </source>
</evidence>
<dbReference type="OrthoDB" id="6401559at2"/>
<sequence>MSKIVKTKPDVLRVTEFILDKNKSGDRFSVCEAAKTPELNGINEYRIAEIMRDICLEPNGPNSIEELTRVSNDYSHNQSGNWQLNASTYFGYLSYLSVKESEKSNHLAVKTLRVAIATIIVSVLIPLIAA</sequence>